<dbReference type="EMBL" id="ML769793">
    <property type="protein sequence ID" value="KAE9387550.1"/>
    <property type="molecule type" value="Genomic_DNA"/>
</dbReference>
<reference evidence="1" key="1">
    <citation type="journal article" date="2019" name="Environ. Microbiol.">
        <title>Fungal ecological strategies reflected in gene transcription - a case study of two litter decomposers.</title>
        <authorList>
            <person name="Barbi F."/>
            <person name="Kohler A."/>
            <person name="Barry K."/>
            <person name="Baskaran P."/>
            <person name="Daum C."/>
            <person name="Fauchery L."/>
            <person name="Ihrmark K."/>
            <person name="Kuo A."/>
            <person name="LaButti K."/>
            <person name="Lipzen A."/>
            <person name="Morin E."/>
            <person name="Grigoriev I.V."/>
            <person name="Henrissat B."/>
            <person name="Lindahl B."/>
            <person name="Martin F."/>
        </authorList>
    </citation>
    <scope>NUCLEOTIDE SEQUENCE</scope>
    <source>
        <strain evidence="1">JB14</strain>
    </source>
</reference>
<evidence type="ECO:0000313" key="1">
    <source>
        <dbReference type="EMBL" id="KAE9387550.1"/>
    </source>
</evidence>
<dbReference type="Proteomes" id="UP000799118">
    <property type="component" value="Unassembled WGS sequence"/>
</dbReference>
<dbReference type="AlphaFoldDB" id="A0A6A4GQF5"/>
<gene>
    <name evidence="1" type="ORF">BT96DRAFT_1079630</name>
</gene>
<name>A0A6A4GQF5_9AGAR</name>
<accession>A0A6A4GQF5</accession>
<organism evidence="1 2">
    <name type="scientific">Gymnopus androsaceus JB14</name>
    <dbReference type="NCBI Taxonomy" id="1447944"/>
    <lineage>
        <taxon>Eukaryota</taxon>
        <taxon>Fungi</taxon>
        <taxon>Dikarya</taxon>
        <taxon>Basidiomycota</taxon>
        <taxon>Agaricomycotina</taxon>
        <taxon>Agaricomycetes</taxon>
        <taxon>Agaricomycetidae</taxon>
        <taxon>Agaricales</taxon>
        <taxon>Marasmiineae</taxon>
        <taxon>Omphalotaceae</taxon>
        <taxon>Gymnopus</taxon>
    </lineage>
</organism>
<sequence>MARKRKAMEVEALLAFTPSGSLDIANLLRCMRRFYVTCSHHKFNPQASGAPDLVFKIDVQDLLIDMKADSRAIVMHNSSLFSAHEFIYTIAALHYILFATPSARK</sequence>
<evidence type="ECO:0000313" key="2">
    <source>
        <dbReference type="Proteomes" id="UP000799118"/>
    </source>
</evidence>
<protein>
    <submittedName>
        <fullName evidence="1">Uncharacterized protein</fullName>
    </submittedName>
</protein>
<keyword evidence="2" id="KW-1185">Reference proteome</keyword>
<proteinExistence type="predicted"/>